<dbReference type="PANTHER" id="PTHR10039">
    <property type="entry name" value="AMELOGENIN"/>
    <property type="match status" value="1"/>
</dbReference>
<dbReference type="Gene3D" id="3.40.50.300">
    <property type="entry name" value="P-loop containing nucleotide triphosphate hydrolases"/>
    <property type="match status" value="1"/>
</dbReference>
<dbReference type="InParanoid" id="F8QC69"/>
<feature type="domain" description="Nephrocystin 3-like N-terminal" evidence="2">
    <location>
        <begin position="77"/>
        <end position="219"/>
    </location>
</feature>
<evidence type="ECO:0000313" key="3">
    <source>
        <dbReference type="EMBL" id="EGN94188.1"/>
    </source>
</evidence>
<name>F8QC69_SERL3</name>
<dbReference type="PANTHER" id="PTHR10039:SF15">
    <property type="entry name" value="NACHT DOMAIN-CONTAINING PROTEIN"/>
    <property type="match status" value="1"/>
</dbReference>
<reference evidence="4" key="1">
    <citation type="journal article" date="2011" name="Science">
        <title>The plant cell wall-decomposing machinery underlies the functional diversity of forest fungi.</title>
        <authorList>
            <person name="Eastwood D.C."/>
            <person name="Floudas D."/>
            <person name="Binder M."/>
            <person name="Majcherczyk A."/>
            <person name="Schneider P."/>
            <person name="Aerts A."/>
            <person name="Asiegbu F.O."/>
            <person name="Baker S.E."/>
            <person name="Barry K."/>
            <person name="Bendiksby M."/>
            <person name="Blumentritt M."/>
            <person name="Coutinho P.M."/>
            <person name="Cullen D."/>
            <person name="de Vries R.P."/>
            <person name="Gathman A."/>
            <person name="Goodell B."/>
            <person name="Henrissat B."/>
            <person name="Ihrmark K."/>
            <person name="Kauserud H."/>
            <person name="Kohler A."/>
            <person name="LaButti K."/>
            <person name="Lapidus A."/>
            <person name="Lavin J.L."/>
            <person name="Lee Y.-H."/>
            <person name="Lindquist E."/>
            <person name="Lilly W."/>
            <person name="Lucas S."/>
            <person name="Morin E."/>
            <person name="Murat C."/>
            <person name="Oguiza J.A."/>
            <person name="Park J."/>
            <person name="Pisabarro A.G."/>
            <person name="Riley R."/>
            <person name="Rosling A."/>
            <person name="Salamov A."/>
            <person name="Schmidt O."/>
            <person name="Schmutz J."/>
            <person name="Skrede I."/>
            <person name="Stenlid J."/>
            <person name="Wiebenga A."/>
            <person name="Xie X."/>
            <person name="Kuees U."/>
            <person name="Hibbett D.S."/>
            <person name="Hoffmeister D."/>
            <person name="Hoegberg N."/>
            <person name="Martin F."/>
            <person name="Grigoriev I.V."/>
            <person name="Watkinson S.C."/>
        </authorList>
    </citation>
    <scope>NUCLEOTIDE SEQUENCE [LARGE SCALE GENOMIC DNA]</scope>
    <source>
        <strain evidence="4">strain S7.3</strain>
    </source>
</reference>
<dbReference type="OrthoDB" id="3036502at2759"/>
<dbReference type="InterPro" id="IPR027417">
    <property type="entry name" value="P-loop_NTPase"/>
</dbReference>
<evidence type="ECO:0000313" key="4">
    <source>
        <dbReference type="Proteomes" id="UP000008063"/>
    </source>
</evidence>
<dbReference type="InterPro" id="IPR036770">
    <property type="entry name" value="Ankyrin_rpt-contain_sf"/>
</dbReference>
<protein>
    <recommendedName>
        <fullName evidence="2">Nephrocystin 3-like N-terminal domain-containing protein</fullName>
    </recommendedName>
</protein>
<dbReference type="SMART" id="SM00248">
    <property type="entry name" value="ANK"/>
    <property type="match status" value="2"/>
</dbReference>
<dbReference type="eggNOG" id="ENOG502SAX1">
    <property type="taxonomic scope" value="Eukaryota"/>
</dbReference>
<keyword evidence="4" id="KW-1185">Reference proteome</keyword>
<evidence type="ECO:0000256" key="1">
    <source>
        <dbReference type="ARBA" id="ARBA00022737"/>
    </source>
</evidence>
<dbReference type="SUPFAM" id="SSF48403">
    <property type="entry name" value="Ankyrin repeat"/>
    <property type="match status" value="1"/>
</dbReference>
<sequence length="317" mass="36249">MSAQQGDVHNMMAHASSVDARHSVFSEVHGQQINGNHAIVNHYSKDIAQVRQELADWLTPLDFRQKQNDIYGNRQEGTGGWVFDNKIYKDWERGDAKTLWCPGIPGAGKTVIASHIVNHLASTLKSPSIAVAYIYCDYKDQSSQTVFDLEASLLKQLVQDSSPTFERVKSRYQCHREQRFRLTVKDVHDTLVSEIKTFSQVFIIVDALDEVTEERKKRYDVETNLKDEEGRTALSIAAMYERTTFVKLLLARNNVEVNSKDEDGRTPLWFAVFHGNIETVKLMWRPNRKIKGAGHHSRAQWSMEMQRSLSCCLVGMM</sequence>
<dbReference type="Pfam" id="PF24883">
    <property type="entry name" value="NPHP3_N"/>
    <property type="match status" value="1"/>
</dbReference>
<dbReference type="Pfam" id="PF12796">
    <property type="entry name" value="Ank_2"/>
    <property type="match status" value="1"/>
</dbReference>
<dbReference type="Gene3D" id="1.25.40.20">
    <property type="entry name" value="Ankyrin repeat-containing domain"/>
    <property type="match status" value="1"/>
</dbReference>
<proteinExistence type="predicted"/>
<dbReference type="AlphaFoldDB" id="F8QC69"/>
<dbReference type="EMBL" id="GL945489">
    <property type="protein sequence ID" value="EGN94188.1"/>
    <property type="molecule type" value="Genomic_DNA"/>
</dbReference>
<evidence type="ECO:0000259" key="2">
    <source>
        <dbReference type="Pfam" id="PF24883"/>
    </source>
</evidence>
<dbReference type="InterPro" id="IPR002110">
    <property type="entry name" value="Ankyrin_rpt"/>
</dbReference>
<gene>
    <name evidence="3" type="ORF">SERLA73DRAFT_97050</name>
</gene>
<keyword evidence="1" id="KW-0677">Repeat</keyword>
<organism evidence="4">
    <name type="scientific">Serpula lacrymans var. lacrymans (strain S7.3)</name>
    <name type="common">Dry rot fungus</name>
    <dbReference type="NCBI Taxonomy" id="936435"/>
    <lineage>
        <taxon>Eukaryota</taxon>
        <taxon>Fungi</taxon>
        <taxon>Dikarya</taxon>
        <taxon>Basidiomycota</taxon>
        <taxon>Agaricomycotina</taxon>
        <taxon>Agaricomycetes</taxon>
        <taxon>Agaricomycetidae</taxon>
        <taxon>Boletales</taxon>
        <taxon>Coniophorineae</taxon>
        <taxon>Serpulaceae</taxon>
        <taxon>Serpula</taxon>
    </lineage>
</organism>
<dbReference type="InterPro" id="IPR056884">
    <property type="entry name" value="NPHP3-like_N"/>
</dbReference>
<dbReference type="Proteomes" id="UP000008063">
    <property type="component" value="Unassembled WGS sequence"/>
</dbReference>
<dbReference type="SUPFAM" id="SSF52540">
    <property type="entry name" value="P-loop containing nucleoside triphosphate hydrolases"/>
    <property type="match status" value="1"/>
</dbReference>
<dbReference type="HOGENOM" id="CLU_877611_0_0_1"/>
<accession>F8QC69</accession>